<feature type="region of interest" description="Disordered" evidence="1">
    <location>
        <begin position="1"/>
        <end position="95"/>
    </location>
</feature>
<sequence>MKHDTNFQIAAETSISSDSLNTITAPTPADAAPASSSEAPEPATNPTDNPGEGGEGGKGATPPSPPSDAPASESGAPAAPQAEARDIYRPAPETNPVIDALARSGLYRDEPHEGEHRITCPWAGEHAPGEQGDALYFAPTEAVPSGLFHCPCSHEKARGIGALFDHLKVDRHAARCKATIRVINGEVHRVVTAAEKVLAARGAFYRSNGVIVTLKTDPATGDVTTDAVTEQSLTLHLSAASDWMKYDARSEKWERRDVPSNVVNALHKSQGTGELPALTRLARQPYLRPSDARLVSTPGYDPVTGIYAAFDPSHYSIPLLTRENALAALNRLKSLLTEFEFESSEDRSAALCAMLTASIRDSLKVAPAFNITASSPGSGKSYLASVIAPFAGPGEARSISYPVTNEEATKVVLSLALEQPAAVCFDDMPTDWLPHGAMNRMLTNGSITERVLGSSRVVTAGGELRHGHR</sequence>
<accession>A0A1I6K0K2</accession>
<name>A0A1I6K0K2_9SPHN</name>
<evidence type="ECO:0000313" key="3">
    <source>
        <dbReference type="Proteomes" id="UP000198824"/>
    </source>
</evidence>
<feature type="compositionally biased region" description="Polar residues" evidence="1">
    <location>
        <begin position="1"/>
        <end position="23"/>
    </location>
</feature>
<proteinExistence type="predicted"/>
<feature type="compositionally biased region" description="Low complexity" evidence="1">
    <location>
        <begin position="69"/>
        <end position="82"/>
    </location>
</feature>
<dbReference type="RefSeq" id="WP_093312102.1">
    <property type="nucleotide sequence ID" value="NZ_FOZG01000001.1"/>
</dbReference>
<evidence type="ECO:0000256" key="1">
    <source>
        <dbReference type="SAM" id="MobiDB-lite"/>
    </source>
</evidence>
<dbReference type="STRING" id="1166337.SAMN05192580_1171"/>
<dbReference type="EMBL" id="FOZG01000001">
    <property type="protein sequence ID" value="SFR84731.1"/>
    <property type="molecule type" value="Genomic_DNA"/>
</dbReference>
<protein>
    <submittedName>
        <fullName evidence="2">Uncharacterized protein</fullName>
    </submittedName>
</protein>
<dbReference type="OrthoDB" id="123525at2"/>
<dbReference type="AlphaFoldDB" id="A0A1I6K0K2"/>
<keyword evidence="3" id="KW-1185">Reference proteome</keyword>
<dbReference type="Proteomes" id="UP000198824">
    <property type="component" value="Unassembled WGS sequence"/>
</dbReference>
<gene>
    <name evidence="2" type="ORF">SAMN05192580_1171</name>
</gene>
<reference evidence="2 3" key="1">
    <citation type="submission" date="2016-10" db="EMBL/GenBank/DDBJ databases">
        <authorList>
            <person name="de Groot N.N."/>
        </authorList>
    </citation>
    <scope>NUCLEOTIDE SEQUENCE [LARGE SCALE GENOMIC DNA]</scope>
    <source>
        <strain evidence="2 3">S5-249</strain>
    </source>
</reference>
<evidence type="ECO:0000313" key="2">
    <source>
        <dbReference type="EMBL" id="SFR84731.1"/>
    </source>
</evidence>
<organism evidence="2 3">
    <name type="scientific">Sphingomonas jatrophae</name>
    <dbReference type="NCBI Taxonomy" id="1166337"/>
    <lineage>
        <taxon>Bacteria</taxon>
        <taxon>Pseudomonadati</taxon>
        <taxon>Pseudomonadota</taxon>
        <taxon>Alphaproteobacteria</taxon>
        <taxon>Sphingomonadales</taxon>
        <taxon>Sphingomonadaceae</taxon>
        <taxon>Sphingomonas</taxon>
    </lineage>
</organism>
<feature type="compositionally biased region" description="Low complexity" evidence="1">
    <location>
        <begin position="24"/>
        <end position="44"/>
    </location>
</feature>